<evidence type="ECO:0000259" key="5">
    <source>
        <dbReference type="Pfam" id="PF20511"/>
    </source>
</evidence>
<dbReference type="InterPro" id="IPR011051">
    <property type="entry name" value="RmlC_Cupin_sf"/>
</dbReference>
<evidence type="ECO:0000256" key="2">
    <source>
        <dbReference type="ARBA" id="ARBA00022833"/>
    </source>
</evidence>
<dbReference type="GO" id="GO:0005975">
    <property type="term" value="P:carbohydrate metabolic process"/>
    <property type="evidence" value="ECO:0007669"/>
    <property type="project" value="InterPro"/>
</dbReference>
<feature type="active site" evidence="4">
    <location>
        <position position="201"/>
    </location>
</feature>
<protein>
    <submittedName>
        <fullName evidence="6">Mannose-6-phosphate isomerase</fullName>
    </submittedName>
</protein>
<keyword evidence="6" id="KW-0413">Isomerase</keyword>
<dbReference type="AlphaFoldDB" id="A0A2T4UGY1"/>
<dbReference type="Pfam" id="PF20511">
    <property type="entry name" value="PMI_typeI_cat"/>
    <property type="match status" value="1"/>
</dbReference>
<dbReference type="PANTHER" id="PTHR42742:SF3">
    <property type="entry name" value="FRUCTOKINASE"/>
    <property type="match status" value="1"/>
</dbReference>
<evidence type="ECO:0000313" key="6">
    <source>
        <dbReference type="EMBL" id="PTL58504.1"/>
    </source>
</evidence>
<name>A0A2T4UGY1_9ACTN</name>
<dbReference type="InterPro" id="IPR046457">
    <property type="entry name" value="PMI_typeI_cat"/>
</dbReference>
<dbReference type="InterPro" id="IPR014710">
    <property type="entry name" value="RmlC-like_jellyroll"/>
</dbReference>
<feature type="binding site" evidence="3">
    <location>
        <position position="106"/>
    </location>
    <ligand>
        <name>Zn(2+)</name>
        <dbReference type="ChEBI" id="CHEBI:29105"/>
    </ligand>
</feature>
<dbReference type="Gene3D" id="2.60.120.10">
    <property type="entry name" value="Jelly Rolls"/>
    <property type="match status" value="1"/>
</dbReference>
<dbReference type="Proteomes" id="UP000240739">
    <property type="component" value="Unassembled WGS sequence"/>
</dbReference>
<dbReference type="CDD" id="cd07010">
    <property type="entry name" value="cupin_PMI_type_I_N_bac"/>
    <property type="match status" value="1"/>
</dbReference>
<evidence type="ECO:0000256" key="4">
    <source>
        <dbReference type="PIRSR" id="PIRSR036894-2"/>
    </source>
</evidence>
<organism evidence="6 7">
    <name type="scientific">Paraconexibacter algicola</name>
    <dbReference type="NCBI Taxonomy" id="2133960"/>
    <lineage>
        <taxon>Bacteria</taxon>
        <taxon>Bacillati</taxon>
        <taxon>Actinomycetota</taxon>
        <taxon>Thermoleophilia</taxon>
        <taxon>Solirubrobacterales</taxon>
        <taxon>Paraconexibacteraceae</taxon>
        <taxon>Paraconexibacter</taxon>
    </lineage>
</organism>
<keyword evidence="2 3" id="KW-0862">Zinc</keyword>
<dbReference type="SUPFAM" id="SSF51182">
    <property type="entry name" value="RmlC-like cupins"/>
    <property type="match status" value="1"/>
</dbReference>
<gene>
    <name evidence="6" type="ORF">C7Y72_01950</name>
</gene>
<comment type="cofactor">
    <cofactor evidence="3">
        <name>Zn(2+)</name>
        <dbReference type="ChEBI" id="CHEBI:29105"/>
    </cofactor>
    <text evidence="3">Binds 1 zinc ion per subunit.</text>
</comment>
<dbReference type="GO" id="GO:0004476">
    <property type="term" value="F:mannose-6-phosphate isomerase activity"/>
    <property type="evidence" value="ECO:0007669"/>
    <property type="project" value="InterPro"/>
</dbReference>
<feature type="domain" description="Phosphomannose isomerase type I catalytic" evidence="5">
    <location>
        <begin position="11"/>
        <end position="113"/>
    </location>
</feature>
<keyword evidence="1 3" id="KW-0479">Metal-binding</keyword>
<dbReference type="InterPro" id="IPR051804">
    <property type="entry name" value="Carb_Metab_Reg_Kinase/Isom"/>
</dbReference>
<proteinExistence type="predicted"/>
<dbReference type="GO" id="GO:0008270">
    <property type="term" value="F:zinc ion binding"/>
    <property type="evidence" value="ECO:0007669"/>
    <property type="project" value="InterPro"/>
</dbReference>
<dbReference type="PIRSF" id="PIRSF036894">
    <property type="entry name" value="PMI_Firm_short"/>
    <property type="match status" value="1"/>
</dbReference>
<reference evidence="6 7" key="1">
    <citation type="submission" date="2018-03" db="EMBL/GenBank/DDBJ databases">
        <title>Aquarubrobacter algicola gen. nov., sp. nov., a novel actinobacterium isolated from shallow eutrophic lake during the end of cyanobacterial harmful algal blooms.</title>
        <authorList>
            <person name="Chun S.J."/>
        </authorList>
    </citation>
    <scope>NUCLEOTIDE SEQUENCE [LARGE SCALE GENOMIC DNA]</scope>
    <source>
        <strain evidence="6 7">Seoho-28</strain>
    </source>
</reference>
<keyword evidence="7" id="KW-1185">Reference proteome</keyword>
<feature type="binding site" evidence="3">
    <location>
        <position position="181"/>
    </location>
    <ligand>
        <name>Zn(2+)</name>
        <dbReference type="ChEBI" id="CHEBI:29105"/>
    </ligand>
</feature>
<dbReference type="EMBL" id="PYYB01000001">
    <property type="protein sequence ID" value="PTL58504.1"/>
    <property type="molecule type" value="Genomic_DNA"/>
</dbReference>
<dbReference type="InterPro" id="IPR014628">
    <property type="entry name" value="Man6P_isomerase_Firm_short"/>
</dbReference>
<dbReference type="PANTHER" id="PTHR42742">
    <property type="entry name" value="TRANSCRIPTIONAL REPRESSOR MPRA"/>
    <property type="match status" value="1"/>
</dbReference>
<dbReference type="OrthoDB" id="9808275at2"/>
<comment type="caution">
    <text evidence="6">The sequence shown here is derived from an EMBL/GenBank/DDBJ whole genome shotgun (WGS) entry which is preliminary data.</text>
</comment>
<feature type="binding site" evidence="3">
    <location>
        <position position="122"/>
    </location>
    <ligand>
        <name>Zn(2+)</name>
        <dbReference type="ChEBI" id="CHEBI:29105"/>
    </ligand>
</feature>
<evidence type="ECO:0000256" key="3">
    <source>
        <dbReference type="PIRSR" id="PIRSR036894-1"/>
    </source>
</evidence>
<sequence>MTSTALAPLRFLPGYHERVWGGRRLESVYGKPLPQGTYGESWELVDRPGEESVVAAGPLAGRTLGELWRGPERTRIFGARADGWGDRFPLLVKVLDCVETLSVQVHPPADLAPALGGEPKTEMWVVADATPDAHLFAGLRAGVTREAFDAALRAGEDVSAMLHRIDVAAGDVMFLPSGRVHAIGAGNLIVEIQQNSDTTYRVYDFDRPGLDGRPRELHVEESMRSIDWDDVEPALVQPDGETLVAGELFVVERWALDGARRVTDPGECAIVVPLDGAVELDGEALAAGEFALVPADTPAHAATVSGTATVLRIMLAPRA</sequence>
<evidence type="ECO:0000256" key="1">
    <source>
        <dbReference type="ARBA" id="ARBA00022723"/>
    </source>
</evidence>
<dbReference type="RefSeq" id="WP_107566942.1">
    <property type="nucleotide sequence ID" value="NZ_PYYB01000001.1"/>
</dbReference>
<evidence type="ECO:0000313" key="7">
    <source>
        <dbReference type="Proteomes" id="UP000240739"/>
    </source>
</evidence>
<accession>A0A2T4UGY1</accession>